<proteinExistence type="predicted"/>
<reference evidence="2" key="1">
    <citation type="journal article" date="2014" name="Genome Announc.">
        <title>De novo whole-genome sequence and genome annotation of Lichtheimia ramosa.</title>
        <authorList>
            <person name="Linde J."/>
            <person name="Schwartze V."/>
            <person name="Binder U."/>
            <person name="Lass-Florl C."/>
            <person name="Voigt K."/>
            <person name="Horn F."/>
        </authorList>
    </citation>
    <scope>NUCLEOTIDE SEQUENCE</scope>
    <source>
        <strain evidence="2">JMRC FSU:6197</strain>
    </source>
</reference>
<dbReference type="OrthoDB" id="2284796at2759"/>
<evidence type="ECO:0000256" key="1">
    <source>
        <dbReference type="SAM" id="SignalP"/>
    </source>
</evidence>
<organism evidence="2">
    <name type="scientific">Lichtheimia ramosa</name>
    <dbReference type="NCBI Taxonomy" id="688394"/>
    <lineage>
        <taxon>Eukaryota</taxon>
        <taxon>Fungi</taxon>
        <taxon>Fungi incertae sedis</taxon>
        <taxon>Mucoromycota</taxon>
        <taxon>Mucoromycotina</taxon>
        <taxon>Mucoromycetes</taxon>
        <taxon>Mucorales</taxon>
        <taxon>Lichtheimiaceae</taxon>
        <taxon>Lichtheimia</taxon>
    </lineage>
</organism>
<sequence>MHFKLSLIVTLAIGSLTVLGQGADPATSQGGGTDMGAVADDAQKDKCFGLCNDQDIKPSVKCYEKCLKTVLDGGDPKANMDPKVGRPVGTLKERGDCFKKECKKELIKQQGKDCYEHCVIRAAVESYNPIPDSGSPPSDPMVD</sequence>
<accession>A0A077WHQ5</accession>
<feature type="chain" id="PRO_5001726346" evidence="1">
    <location>
        <begin position="23"/>
        <end position="143"/>
    </location>
</feature>
<feature type="signal peptide" evidence="1">
    <location>
        <begin position="1"/>
        <end position="22"/>
    </location>
</feature>
<dbReference type="AlphaFoldDB" id="A0A077WHQ5"/>
<keyword evidence="1" id="KW-0732">Signal</keyword>
<dbReference type="EMBL" id="LK023320">
    <property type="protein sequence ID" value="CDS06518.1"/>
    <property type="molecule type" value="Genomic_DNA"/>
</dbReference>
<evidence type="ECO:0000313" key="2">
    <source>
        <dbReference type="EMBL" id="CDS06518.1"/>
    </source>
</evidence>
<name>A0A077WHQ5_9FUNG</name>
<gene>
    <name evidence="2" type="ORF">LRAMOSA09046</name>
</gene>
<protein>
    <submittedName>
        <fullName evidence="2">Uncharacterized protein</fullName>
    </submittedName>
</protein>